<dbReference type="OrthoDB" id="9809956at2"/>
<dbReference type="InterPro" id="IPR029054">
    <property type="entry name" value="dUTPase-like"/>
</dbReference>
<dbReference type="Proteomes" id="UP000366051">
    <property type="component" value="Chromosome"/>
</dbReference>
<dbReference type="InterPro" id="IPR036157">
    <property type="entry name" value="dUTPase-like_sf"/>
</dbReference>
<dbReference type="EMBL" id="CP045875">
    <property type="protein sequence ID" value="QGG47677.1"/>
    <property type="molecule type" value="Genomic_DNA"/>
</dbReference>
<dbReference type="GO" id="GO:0006226">
    <property type="term" value="P:dUMP biosynthetic process"/>
    <property type="evidence" value="ECO:0007669"/>
    <property type="project" value="InterPro"/>
</dbReference>
<dbReference type="Pfam" id="PF00692">
    <property type="entry name" value="dUTPase"/>
    <property type="match status" value="1"/>
</dbReference>
<dbReference type="EC" id="3.6.1.23" evidence="2"/>
<reference evidence="8" key="1">
    <citation type="submission" date="2019-11" db="EMBL/GenBank/DDBJ databases">
        <title>Genome sequence of Heliorestis convoluta strain HH, an alkaliphilic and minimalistic phototrophic bacterium from a soda lake in Egypt.</title>
        <authorList>
            <person name="Dewey E.D."/>
            <person name="Stokes L.M."/>
            <person name="Burchell B.M."/>
            <person name="Shaffer K.N."/>
            <person name="Huntington A.M."/>
            <person name="Baker J.M."/>
            <person name="Nadendla S."/>
            <person name="Giglio M.G."/>
            <person name="Touchman J.W."/>
            <person name="Blankenship R.E."/>
            <person name="Madigan M.T."/>
            <person name="Sattley W.M."/>
        </authorList>
    </citation>
    <scope>NUCLEOTIDE SEQUENCE [LARGE SCALE GENOMIC DNA]</scope>
    <source>
        <strain evidence="8">HH</strain>
    </source>
</reference>
<dbReference type="NCBIfam" id="NF001862">
    <property type="entry name" value="PRK00601.1"/>
    <property type="match status" value="1"/>
</dbReference>
<keyword evidence="8" id="KW-1185">Reference proteome</keyword>
<evidence type="ECO:0000256" key="1">
    <source>
        <dbReference type="ARBA" id="ARBA00006581"/>
    </source>
</evidence>
<dbReference type="Gene3D" id="2.70.40.10">
    <property type="match status" value="1"/>
</dbReference>
<name>A0A5Q2MYF8_9FIRM</name>
<organism evidence="7 8">
    <name type="scientific">Heliorestis convoluta</name>
    <dbReference type="NCBI Taxonomy" id="356322"/>
    <lineage>
        <taxon>Bacteria</taxon>
        <taxon>Bacillati</taxon>
        <taxon>Bacillota</taxon>
        <taxon>Clostridia</taxon>
        <taxon>Eubacteriales</taxon>
        <taxon>Heliobacteriaceae</taxon>
        <taxon>Heliorestis</taxon>
    </lineage>
</organism>
<dbReference type="CDD" id="cd07557">
    <property type="entry name" value="trimeric_dUTPase"/>
    <property type="match status" value="1"/>
</dbReference>
<dbReference type="KEGG" id="hcv:FTV88_1577"/>
<gene>
    <name evidence="7" type="ORF">FTV88_1577</name>
</gene>
<dbReference type="PANTHER" id="PTHR11241">
    <property type="entry name" value="DEOXYURIDINE 5'-TRIPHOSPHATE NUCLEOTIDOHYDROLASE"/>
    <property type="match status" value="1"/>
</dbReference>
<dbReference type="NCBIfam" id="TIGR00576">
    <property type="entry name" value="dut"/>
    <property type="match status" value="1"/>
</dbReference>
<comment type="similarity">
    <text evidence="1">Belongs to the dUTPase family.</text>
</comment>
<evidence type="ECO:0000256" key="3">
    <source>
        <dbReference type="ARBA" id="ARBA00022801"/>
    </source>
</evidence>
<keyword evidence="4" id="KW-0546">Nucleotide metabolism</keyword>
<evidence type="ECO:0000256" key="2">
    <source>
        <dbReference type="ARBA" id="ARBA00012379"/>
    </source>
</evidence>
<dbReference type="InterPro" id="IPR033704">
    <property type="entry name" value="dUTPase_trimeric"/>
</dbReference>
<comment type="catalytic activity">
    <reaction evidence="5">
        <text>dUTP + H2O = dUMP + diphosphate + H(+)</text>
        <dbReference type="Rhea" id="RHEA:10248"/>
        <dbReference type="ChEBI" id="CHEBI:15377"/>
        <dbReference type="ChEBI" id="CHEBI:15378"/>
        <dbReference type="ChEBI" id="CHEBI:33019"/>
        <dbReference type="ChEBI" id="CHEBI:61555"/>
        <dbReference type="ChEBI" id="CHEBI:246422"/>
        <dbReference type="EC" id="3.6.1.23"/>
    </reaction>
</comment>
<evidence type="ECO:0000259" key="6">
    <source>
        <dbReference type="Pfam" id="PF00692"/>
    </source>
</evidence>
<dbReference type="GO" id="GO:0000287">
    <property type="term" value="F:magnesium ion binding"/>
    <property type="evidence" value="ECO:0007669"/>
    <property type="project" value="InterPro"/>
</dbReference>
<dbReference type="AlphaFoldDB" id="A0A5Q2MYF8"/>
<dbReference type="RefSeq" id="WP_153725009.1">
    <property type="nucleotide sequence ID" value="NZ_CP045875.1"/>
</dbReference>
<evidence type="ECO:0000256" key="5">
    <source>
        <dbReference type="ARBA" id="ARBA00047686"/>
    </source>
</evidence>
<protein>
    <recommendedName>
        <fullName evidence="2">dUTP diphosphatase</fullName>
        <ecNumber evidence="2">3.6.1.23</ecNumber>
    </recommendedName>
</protein>
<dbReference type="PANTHER" id="PTHR11241:SF0">
    <property type="entry name" value="DEOXYURIDINE 5'-TRIPHOSPHATE NUCLEOTIDOHYDROLASE"/>
    <property type="match status" value="1"/>
</dbReference>
<evidence type="ECO:0000256" key="4">
    <source>
        <dbReference type="ARBA" id="ARBA00023080"/>
    </source>
</evidence>
<feature type="domain" description="dUTPase-like" evidence="6">
    <location>
        <begin position="52"/>
        <end position="160"/>
    </location>
</feature>
<accession>A0A5Q2MYF8</accession>
<dbReference type="GO" id="GO:0004170">
    <property type="term" value="F:dUTP diphosphatase activity"/>
    <property type="evidence" value="ECO:0007669"/>
    <property type="project" value="UniProtKB-EC"/>
</dbReference>
<keyword evidence="3 7" id="KW-0378">Hydrolase</keyword>
<dbReference type="SUPFAM" id="SSF51283">
    <property type="entry name" value="dUTPase-like"/>
    <property type="match status" value="1"/>
</dbReference>
<evidence type="ECO:0000313" key="7">
    <source>
        <dbReference type="EMBL" id="QGG47677.1"/>
    </source>
</evidence>
<dbReference type="GO" id="GO:0046081">
    <property type="term" value="P:dUTP catabolic process"/>
    <property type="evidence" value="ECO:0007669"/>
    <property type="project" value="InterPro"/>
</dbReference>
<evidence type="ECO:0000313" key="8">
    <source>
        <dbReference type="Proteomes" id="UP000366051"/>
    </source>
</evidence>
<proteinExistence type="inferred from homology"/>
<sequence length="166" mass="18119">MSNKVGFKKLHEEAMVPKRQTQLSSGFDLYCFDAVTTAQLKNTYNEDFKLIELQPGERVLVRTAIALQMTDGMEAQVRPRSGLALKQGITVLNTPGTIDADYTGDVGVILINLGQEPTIIQKGDRVAQLVFQAVRHDIELVELTELTTTERGAGGFGHTGVKGDNS</sequence>
<dbReference type="InterPro" id="IPR008181">
    <property type="entry name" value="dUTPase"/>
</dbReference>